<feature type="compositionally biased region" description="Low complexity" evidence="4">
    <location>
        <begin position="441"/>
        <end position="450"/>
    </location>
</feature>
<sequence>MRLSPQSVLFTASVGMAIALLGIKSNTAIAQTSPVSQQRLGDVKTMSQVNVLFVNPGSGDDRGNGGEGTPLKTITRALQIARPHTTIMLSSGTYSNESGEVFPLMLKPGVSIQGDSGSKGNGIVIQGGGDYLSRTFGRQNVTIVGANQAILTGVTVTNPNARGYGLWIEYSNPVVASNTFTGSTQDGISVTGNGAPIIRKNHFYRNGANGITIAGSSQPEVRENVFQQTGFGVNIAQNAQPLVVGNSIQNNRTGIVVQASSRPILRSNLIQNNTEDGLVALAQSSPDLGSAAQPGGNEFRNNARYDINASAAKVAIASFGNNLATNRIAGKVDLSGSTNVSNVTPTNAEAIAHNTNRLTTKLPNNTSYAQNRPQSPIQRLSIPPNVAPVNQSNLVKSTGFPTPSSLTGYNRRQTSQPVTDNSTSQLNYVRTSPQVIEFAAPSSTTSPIPSDEQPVTSVPVQRASNQQQSLPVLEPAPTGASALLPVPNAKVPIGNTGNMRKVSALTNNAAPRENSRASAQIDLRYRVIVEVMDEQQQRTVKLIAPNAFSTVWNGKNVMQVGVFSSRYNANNVVKTLNKKGLNAVVEPIN</sequence>
<evidence type="ECO:0000256" key="1">
    <source>
        <dbReference type="ARBA" id="ARBA00004906"/>
    </source>
</evidence>
<dbReference type="SUPFAM" id="SSF51126">
    <property type="entry name" value="Pectin lyase-like"/>
    <property type="match status" value="1"/>
</dbReference>
<dbReference type="EMBL" id="JACXAE010000078">
    <property type="protein sequence ID" value="MBD2775376.1"/>
    <property type="molecule type" value="Genomic_DNA"/>
</dbReference>
<evidence type="ECO:0000259" key="6">
    <source>
        <dbReference type="SMART" id="SM00722"/>
    </source>
</evidence>
<evidence type="ECO:0000256" key="5">
    <source>
        <dbReference type="SAM" id="SignalP"/>
    </source>
</evidence>
<proteinExistence type="predicted"/>
<feature type="compositionally biased region" description="Polar residues" evidence="4">
    <location>
        <begin position="453"/>
        <end position="468"/>
    </location>
</feature>
<dbReference type="PANTHER" id="PTHR22990:SF15">
    <property type="entry name" value="F-BOX ONLY PROTEIN 10"/>
    <property type="match status" value="1"/>
</dbReference>
<dbReference type="SMART" id="SM00722">
    <property type="entry name" value="CASH"/>
    <property type="match status" value="1"/>
</dbReference>
<organism evidence="7 8">
    <name type="scientific">Iningainema tapete BLCC-T55</name>
    <dbReference type="NCBI Taxonomy" id="2748662"/>
    <lineage>
        <taxon>Bacteria</taxon>
        <taxon>Bacillati</taxon>
        <taxon>Cyanobacteriota</taxon>
        <taxon>Cyanophyceae</taxon>
        <taxon>Nostocales</taxon>
        <taxon>Scytonemataceae</taxon>
        <taxon>Iningainema tapete</taxon>
    </lineage>
</organism>
<dbReference type="InterPro" id="IPR011459">
    <property type="entry name" value="DUF1565"/>
</dbReference>
<evidence type="ECO:0000256" key="4">
    <source>
        <dbReference type="SAM" id="MobiDB-lite"/>
    </source>
</evidence>
<evidence type="ECO:0000256" key="2">
    <source>
        <dbReference type="ARBA" id="ARBA00022737"/>
    </source>
</evidence>
<accession>A0A8J6XM50</accession>
<feature type="domain" description="Carbohydrate-binding/sugar hydrolysis" evidence="6">
    <location>
        <begin position="117"/>
        <end position="281"/>
    </location>
</feature>
<dbReference type="AlphaFoldDB" id="A0A8J6XM50"/>
<comment type="caution">
    <text evidence="7">The sequence shown here is derived from an EMBL/GenBank/DDBJ whole genome shotgun (WGS) entry which is preliminary data.</text>
</comment>
<evidence type="ECO:0000256" key="3">
    <source>
        <dbReference type="ARBA" id="ARBA00022786"/>
    </source>
</evidence>
<dbReference type="NCBIfam" id="TIGR03804">
    <property type="entry name" value="para_beta_helix"/>
    <property type="match status" value="2"/>
</dbReference>
<dbReference type="InterPro" id="IPR006633">
    <property type="entry name" value="Carb-bd_sugar_hydrolysis-dom"/>
</dbReference>
<dbReference type="InterPro" id="IPR006626">
    <property type="entry name" value="PbH1"/>
</dbReference>
<keyword evidence="3" id="KW-0833">Ubl conjugation pathway</keyword>
<dbReference type="RefSeq" id="WP_190833676.1">
    <property type="nucleotide sequence ID" value="NZ_CAWPPI010000078.1"/>
</dbReference>
<reference evidence="7" key="1">
    <citation type="submission" date="2020-09" db="EMBL/GenBank/DDBJ databases">
        <title>Iningainema tapete sp. nov. (Scytonemataceae, Cyanobacteria) from greenhouses in central Florida (USA) produces two types of nodularin with biosynthetic potential for microcystin-LR and anabaenopeptins.</title>
        <authorList>
            <person name="Berthold D.E."/>
            <person name="Lefler F.W."/>
            <person name="Huang I.-S."/>
            <person name="Abdulla H."/>
            <person name="Zimba P.V."/>
            <person name="Laughinghouse H.D. IV."/>
        </authorList>
    </citation>
    <scope>NUCLEOTIDE SEQUENCE</scope>
    <source>
        <strain evidence="7">BLCCT55</strain>
    </source>
</reference>
<name>A0A8J6XM50_9CYAN</name>
<dbReference type="InterPro" id="IPR022441">
    <property type="entry name" value="Para_beta_helix_rpt-2"/>
</dbReference>
<feature type="signal peptide" evidence="5">
    <location>
        <begin position="1"/>
        <end position="30"/>
    </location>
</feature>
<dbReference type="InterPro" id="IPR012334">
    <property type="entry name" value="Pectin_lyas_fold"/>
</dbReference>
<feature type="chain" id="PRO_5035311091" evidence="5">
    <location>
        <begin position="31"/>
        <end position="589"/>
    </location>
</feature>
<feature type="region of interest" description="Disordered" evidence="4">
    <location>
        <begin position="354"/>
        <end position="425"/>
    </location>
</feature>
<dbReference type="InterPro" id="IPR011050">
    <property type="entry name" value="Pectin_lyase_fold/virulence"/>
</dbReference>
<keyword evidence="2" id="KW-0677">Repeat</keyword>
<protein>
    <submittedName>
        <fullName evidence="7">DUF1565 domain-containing protein</fullName>
    </submittedName>
</protein>
<dbReference type="Pfam" id="PF07602">
    <property type="entry name" value="DUF1565"/>
    <property type="match status" value="1"/>
</dbReference>
<dbReference type="SMART" id="SM00710">
    <property type="entry name" value="PbH1"/>
    <property type="match status" value="6"/>
</dbReference>
<gene>
    <name evidence="7" type="ORF">ICL16_25775</name>
</gene>
<dbReference type="Proteomes" id="UP000629098">
    <property type="component" value="Unassembled WGS sequence"/>
</dbReference>
<keyword evidence="5" id="KW-0732">Signal</keyword>
<dbReference type="Gene3D" id="2.160.20.10">
    <property type="entry name" value="Single-stranded right-handed beta-helix, Pectin lyase-like"/>
    <property type="match status" value="1"/>
</dbReference>
<dbReference type="InterPro" id="IPR051550">
    <property type="entry name" value="SCF-Subunits/Alg-Epimerases"/>
</dbReference>
<evidence type="ECO:0000313" key="7">
    <source>
        <dbReference type="EMBL" id="MBD2775376.1"/>
    </source>
</evidence>
<dbReference type="PANTHER" id="PTHR22990">
    <property type="entry name" value="F-BOX ONLY PROTEIN"/>
    <property type="match status" value="1"/>
</dbReference>
<keyword evidence="8" id="KW-1185">Reference proteome</keyword>
<feature type="region of interest" description="Disordered" evidence="4">
    <location>
        <begin position="441"/>
        <end position="468"/>
    </location>
</feature>
<comment type="pathway">
    <text evidence="1">Protein modification; protein ubiquitination.</text>
</comment>
<evidence type="ECO:0000313" key="8">
    <source>
        <dbReference type="Proteomes" id="UP000629098"/>
    </source>
</evidence>
<feature type="compositionally biased region" description="Polar residues" evidence="4">
    <location>
        <begin position="354"/>
        <end position="378"/>
    </location>
</feature>
<feature type="compositionally biased region" description="Polar residues" evidence="4">
    <location>
        <begin position="388"/>
        <end position="425"/>
    </location>
</feature>